<proteinExistence type="predicted"/>
<organism evidence="1 2">
    <name type="scientific">Phenylobacterium koreense</name>
    <dbReference type="NCBI Taxonomy" id="266125"/>
    <lineage>
        <taxon>Bacteria</taxon>
        <taxon>Pseudomonadati</taxon>
        <taxon>Pseudomonadota</taxon>
        <taxon>Alphaproteobacteria</taxon>
        <taxon>Caulobacterales</taxon>
        <taxon>Caulobacteraceae</taxon>
        <taxon>Phenylobacterium</taxon>
    </lineage>
</organism>
<accession>A0ABV2EKI4</accession>
<dbReference type="EMBL" id="JBEPLU010000002">
    <property type="protein sequence ID" value="MET3527564.1"/>
    <property type="molecule type" value="Genomic_DNA"/>
</dbReference>
<keyword evidence="2" id="KW-1185">Reference proteome</keyword>
<dbReference type="RefSeq" id="WP_354297848.1">
    <property type="nucleotide sequence ID" value="NZ_JBEPLU010000002.1"/>
</dbReference>
<evidence type="ECO:0000313" key="2">
    <source>
        <dbReference type="Proteomes" id="UP001549110"/>
    </source>
</evidence>
<name>A0ABV2EKI4_9CAUL</name>
<dbReference type="Proteomes" id="UP001549110">
    <property type="component" value="Unassembled WGS sequence"/>
</dbReference>
<evidence type="ECO:0000313" key="1">
    <source>
        <dbReference type="EMBL" id="MET3527564.1"/>
    </source>
</evidence>
<protein>
    <submittedName>
        <fullName evidence="1">Uncharacterized protein</fullName>
    </submittedName>
</protein>
<gene>
    <name evidence="1" type="ORF">ABID41_002682</name>
</gene>
<reference evidence="1 2" key="1">
    <citation type="submission" date="2024-06" db="EMBL/GenBank/DDBJ databases">
        <title>Genomic Encyclopedia of Type Strains, Phase IV (KMG-IV): sequencing the most valuable type-strain genomes for metagenomic binning, comparative biology and taxonomic classification.</title>
        <authorList>
            <person name="Goeker M."/>
        </authorList>
    </citation>
    <scope>NUCLEOTIDE SEQUENCE [LARGE SCALE GENOMIC DNA]</scope>
    <source>
        <strain evidence="1 2">DSM 17809</strain>
    </source>
</reference>
<comment type="caution">
    <text evidence="1">The sequence shown here is derived from an EMBL/GenBank/DDBJ whole genome shotgun (WGS) entry which is preliminary data.</text>
</comment>
<sequence length="66" mass="6824">MTPGDSALDRDRMVYARALLRIPVARESAWPALAAAAAAALAALALAAAMITAPPVTTTHVVQRDL</sequence>